<dbReference type="AlphaFoldDB" id="A0ABD3CDT9"/>
<proteinExistence type="inferred from homology"/>
<evidence type="ECO:0000256" key="1">
    <source>
        <dbReference type="PROSITE-ProRule" id="PRU00481"/>
    </source>
</evidence>
<dbReference type="Proteomes" id="UP001632038">
    <property type="component" value="Unassembled WGS sequence"/>
</dbReference>
<name>A0ABD3CDT9_9LAMI</name>
<reference evidence="3" key="1">
    <citation type="journal article" date="2024" name="IScience">
        <title>Strigolactones Initiate the Formation of Haustorium-like Structures in Castilleja.</title>
        <authorList>
            <person name="Buerger M."/>
            <person name="Peterson D."/>
            <person name="Chory J."/>
        </authorList>
    </citation>
    <scope>NUCLEOTIDE SEQUENCE [LARGE SCALE GENOMIC DNA]</scope>
</reference>
<organism evidence="2 3">
    <name type="scientific">Castilleja foliolosa</name>
    <dbReference type="NCBI Taxonomy" id="1961234"/>
    <lineage>
        <taxon>Eukaryota</taxon>
        <taxon>Viridiplantae</taxon>
        <taxon>Streptophyta</taxon>
        <taxon>Embryophyta</taxon>
        <taxon>Tracheophyta</taxon>
        <taxon>Spermatophyta</taxon>
        <taxon>Magnoliopsida</taxon>
        <taxon>eudicotyledons</taxon>
        <taxon>Gunneridae</taxon>
        <taxon>Pentapetalae</taxon>
        <taxon>asterids</taxon>
        <taxon>lamiids</taxon>
        <taxon>Lamiales</taxon>
        <taxon>Orobanchaceae</taxon>
        <taxon>Pedicularideae</taxon>
        <taxon>Castillejinae</taxon>
        <taxon>Castilleja</taxon>
    </lineage>
</organism>
<evidence type="ECO:0000313" key="3">
    <source>
        <dbReference type="Proteomes" id="UP001632038"/>
    </source>
</evidence>
<dbReference type="InterPro" id="IPR001852">
    <property type="entry name" value="PdxS/SNZ"/>
</dbReference>
<dbReference type="PROSITE" id="PS51129">
    <property type="entry name" value="PDXS_SNZ_2"/>
    <property type="match status" value="1"/>
</dbReference>
<dbReference type="Gene3D" id="3.20.20.70">
    <property type="entry name" value="Aldolase class I"/>
    <property type="match status" value="1"/>
</dbReference>
<protein>
    <submittedName>
        <fullName evidence="2">Uncharacterized protein</fullName>
    </submittedName>
</protein>
<evidence type="ECO:0000313" key="2">
    <source>
        <dbReference type="EMBL" id="KAL3627719.1"/>
    </source>
</evidence>
<keyword evidence="3" id="KW-1185">Reference proteome</keyword>
<dbReference type="EMBL" id="JAVIJP010000039">
    <property type="protein sequence ID" value="KAL3627719.1"/>
    <property type="molecule type" value="Genomic_DNA"/>
</dbReference>
<comment type="caution">
    <text evidence="2">The sequence shown here is derived from an EMBL/GenBank/DDBJ whole genome shotgun (WGS) entry which is preliminary data.</text>
</comment>
<dbReference type="InterPro" id="IPR013785">
    <property type="entry name" value="Aldolase_TIM"/>
</dbReference>
<comment type="similarity">
    <text evidence="1">Belongs to the PdxS/SNZ family.</text>
</comment>
<gene>
    <name evidence="2" type="ORF">CASFOL_029082</name>
</gene>
<sequence>MLCGGVIMDVVNAEQARIAEESGQGPNWPLRRGPDLCCFTSPGATRLHGGRRRSGLGWRQDGSRLGEGSVLHGGASTMDGRRDLAAAMEIWRRRKPWLHMMKLLLVDDDNGDDGIRRRGSIA</sequence>
<accession>A0ABD3CDT9</accession>